<evidence type="ECO:0008006" key="3">
    <source>
        <dbReference type="Google" id="ProtNLM"/>
    </source>
</evidence>
<proteinExistence type="predicted"/>
<dbReference type="GO" id="GO:0019894">
    <property type="term" value="F:kinesin binding"/>
    <property type="evidence" value="ECO:0007669"/>
    <property type="project" value="TreeGrafter"/>
</dbReference>
<protein>
    <recommendedName>
        <fullName evidence="3">RH2 domain-containing protein</fullName>
    </recommendedName>
</protein>
<reference evidence="1" key="1">
    <citation type="submission" date="2018-11" db="EMBL/GenBank/DDBJ databases">
        <authorList>
            <consortium name="Pathogen Informatics"/>
        </authorList>
    </citation>
    <scope>NUCLEOTIDE SEQUENCE</scope>
</reference>
<dbReference type="GO" id="GO:0008432">
    <property type="term" value="F:JUN kinase binding"/>
    <property type="evidence" value="ECO:0007669"/>
    <property type="project" value="TreeGrafter"/>
</dbReference>
<dbReference type="GO" id="GO:0005737">
    <property type="term" value="C:cytoplasm"/>
    <property type="evidence" value="ECO:0007669"/>
    <property type="project" value="TreeGrafter"/>
</dbReference>
<dbReference type="InterPro" id="IPR039911">
    <property type="entry name" value="JIP3/JIP4"/>
</dbReference>
<gene>
    <name evidence="1" type="ORF">PXEA_LOCUS30834</name>
</gene>
<dbReference type="EMBL" id="CAAALY010254834">
    <property type="protein sequence ID" value="VEL37394.1"/>
    <property type="molecule type" value="Genomic_DNA"/>
</dbReference>
<dbReference type="GO" id="GO:0016192">
    <property type="term" value="P:vesicle-mediated transport"/>
    <property type="evidence" value="ECO:0007669"/>
    <property type="project" value="TreeGrafter"/>
</dbReference>
<dbReference type="AlphaFoldDB" id="A0A3S5B5U3"/>
<keyword evidence="2" id="KW-1185">Reference proteome</keyword>
<name>A0A3S5B5U3_9PLAT</name>
<dbReference type="PANTHER" id="PTHR13886:SF4">
    <property type="entry name" value="JNK-INTERACTING PROTEIN 3"/>
    <property type="match status" value="1"/>
</dbReference>
<organism evidence="1 2">
    <name type="scientific">Protopolystoma xenopodis</name>
    <dbReference type="NCBI Taxonomy" id="117903"/>
    <lineage>
        <taxon>Eukaryota</taxon>
        <taxon>Metazoa</taxon>
        <taxon>Spiralia</taxon>
        <taxon>Lophotrochozoa</taxon>
        <taxon>Platyhelminthes</taxon>
        <taxon>Monogenea</taxon>
        <taxon>Polyopisthocotylea</taxon>
        <taxon>Polystomatidea</taxon>
        <taxon>Polystomatidae</taxon>
        <taxon>Protopolystoma</taxon>
    </lineage>
</organism>
<dbReference type="GO" id="GO:0005078">
    <property type="term" value="F:MAP-kinase scaffold activity"/>
    <property type="evidence" value="ECO:0007669"/>
    <property type="project" value="InterPro"/>
</dbReference>
<accession>A0A3S5B5U3</accession>
<evidence type="ECO:0000313" key="2">
    <source>
        <dbReference type="Proteomes" id="UP000784294"/>
    </source>
</evidence>
<dbReference type="Proteomes" id="UP000784294">
    <property type="component" value="Unassembled WGS sequence"/>
</dbReference>
<comment type="caution">
    <text evidence="1">The sequence shown here is derived from an EMBL/GenBank/DDBJ whole genome shotgun (WGS) entry which is preliminary data.</text>
</comment>
<dbReference type="PANTHER" id="PTHR13886">
    <property type="entry name" value="JNK/SAPK-ASSOCIATED PROTEIN"/>
    <property type="match status" value="1"/>
</dbReference>
<evidence type="ECO:0000313" key="1">
    <source>
        <dbReference type="EMBL" id="VEL37394.1"/>
    </source>
</evidence>
<sequence length="78" mass="9066">MRPIGFTRHEMRRVIAERNHYKERLIELQEAVRFAEILHFKSHGRRQILQAAFETGFSELGAGEVQGESNEEASPLMK</sequence>
<dbReference type="OrthoDB" id="10256043at2759"/>
<dbReference type="GO" id="GO:0030159">
    <property type="term" value="F:signaling receptor complex adaptor activity"/>
    <property type="evidence" value="ECO:0007669"/>
    <property type="project" value="TreeGrafter"/>
</dbReference>